<dbReference type="EMBL" id="JAVDVX010000013">
    <property type="protein sequence ID" value="MDR7092209.1"/>
    <property type="molecule type" value="Genomic_DNA"/>
</dbReference>
<comment type="caution">
    <text evidence="1">The sequence shown here is derived from an EMBL/GenBank/DDBJ whole genome shotgun (WGS) entry which is preliminary data.</text>
</comment>
<protein>
    <submittedName>
        <fullName evidence="1">Uncharacterized protein</fullName>
    </submittedName>
</protein>
<proteinExistence type="predicted"/>
<dbReference type="Proteomes" id="UP001253595">
    <property type="component" value="Unassembled WGS sequence"/>
</dbReference>
<evidence type="ECO:0000313" key="1">
    <source>
        <dbReference type="EMBL" id="MDR7092209.1"/>
    </source>
</evidence>
<reference evidence="1 2" key="1">
    <citation type="submission" date="2023-07" db="EMBL/GenBank/DDBJ databases">
        <title>Sorghum-associated microbial communities from plants grown in Nebraska, USA.</title>
        <authorList>
            <person name="Schachtman D."/>
        </authorList>
    </citation>
    <scope>NUCLEOTIDE SEQUENCE [LARGE SCALE GENOMIC DNA]</scope>
    <source>
        <strain evidence="1 2">BE190</strain>
    </source>
</reference>
<accession>A0ABU1V464</accession>
<keyword evidence="2" id="KW-1185">Reference proteome</keyword>
<evidence type="ECO:0000313" key="2">
    <source>
        <dbReference type="Proteomes" id="UP001253595"/>
    </source>
</evidence>
<organism evidence="1 2">
    <name type="scientific">Cellvibrio fibrivorans</name>
    <dbReference type="NCBI Taxonomy" id="126350"/>
    <lineage>
        <taxon>Bacteria</taxon>
        <taxon>Pseudomonadati</taxon>
        <taxon>Pseudomonadota</taxon>
        <taxon>Gammaproteobacteria</taxon>
        <taxon>Cellvibrionales</taxon>
        <taxon>Cellvibrionaceae</taxon>
        <taxon>Cellvibrio</taxon>
    </lineage>
</organism>
<sequence>MATYSIYFSAIFGGGACPSTESRFPSKHAQAGALFVQIFMVGEIDEGSSKVPIRTTVYCGLADELANRCEPHAGQKRRRIWFPLSATLTNSLNAPFMVSESVFTMAFTVPLEAMCWQSLHQQTRAAIGSPEK</sequence>
<gene>
    <name evidence="1" type="ORF">J2X05_004250</name>
</gene>
<name>A0ABU1V464_9GAMM</name>